<protein>
    <submittedName>
        <fullName evidence="1">Uncharacterized protein</fullName>
    </submittedName>
</protein>
<dbReference type="InParanoid" id="M4BBA3"/>
<dbReference type="eggNOG" id="ENOG502QUF5">
    <property type="taxonomic scope" value="Eukaryota"/>
</dbReference>
<dbReference type="AlphaFoldDB" id="M4BBA3"/>
<dbReference type="STRING" id="559515.M4BBA3"/>
<reference evidence="2" key="1">
    <citation type="journal article" date="2010" name="Science">
        <title>Signatures of adaptation to obligate biotrophy in the Hyaloperonospora arabidopsidis genome.</title>
        <authorList>
            <person name="Baxter L."/>
            <person name="Tripathy S."/>
            <person name="Ishaque N."/>
            <person name="Boot N."/>
            <person name="Cabral A."/>
            <person name="Kemen E."/>
            <person name="Thines M."/>
            <person name="Ah-Fong A."/>
            <person name="Anderson R."/>
            <person name="Badejoko W."/>
            <person name="Bittner-Eddy P."/>
            <person name="Boore J.L."/>
            <person name="Chibucos M.C."/>
            <person name="Coates M."/>
            <person name="Dehal P."/>
            <person name="Delehaunty K."/>
            <person name="Dong S."/>
            <person name="Downton P."/>
            <person name="Dumas B."/>
            <person name="Fabro G."/>
            <person name="Fronick C."/>
            <person name="Fuerstenberg S.I."/>
            <person name="Fulton L."/>
            <person name="Gaulin E."/>
            <person name="Govers F."/>
            <person name="Hughes L."/>
            <person name="Humphray S."/>
            <person name="Jiang R.H."/>
            <person name="Judelson H."/>
            <person name="Kamoun S."/>
            <person name="Kyung K."/>
            <person name="Meijer H."/>
            <person name="Minx P."/>
            <person name="Morris P."/>
            <person name="Nelson J."/>
            <person name="Phuntumart V."/>
            <person name="Qutob D."/>
            <person name="Rehmany A."/>
            <person name="Rougon-Cardoso A."/>
            <person name="Ryden P."/>
            <person name="Torto-Alalibo T."/>
            <person name="Studholme D."/>
            <person name="Wang Y."/>
            <person name="Win J."/>
            <person name="Wood J."/>
            <person name="Clifton S.W."/>
            <person name="Rogers J."/>
            <person name="Van den Ackerveken G."/>
            <person name="Jones J.D."/>
            <person name="McDowell J.M."/>
            <person name="Beynon J."/>
            <person name="Tyler B.M."/>
        </authorList>
    </citation>
    <scope>NUCLEOTIDE SEQUENCE [LARGE SCALE GENOMIC DNA]</scope>
    <source>
        <strain evidence="2">Emoy2</strain>
    </source>
</reference>
<keyword evidence="2" id="KW-1185">Reference proteome</keyword>
<dbReference type="Proteomes" id="UP000011713">
    <property type="component" value="Unassembled WGS sequence"/>
</dbReference>
<organism evidence="1 2">
    <name type="scientific">Hyaloperonospora arabidopsidis (strain Emoy2)</name>
    <name type="common">Downy mildew agent</name>
    <name type="synonym">Peronospora arabidopsidis</name>
    <dbReference type="NCBI Taxonomy" id="559515"/>
    <lineage>
        <taxon>Eukaryota</taxon>
        <taxon>Sar</taxon>
        <taxon>Stramenopiles</taxon>
        <taxon>Oomycota</taxon>
        <taxon>Peronosporomycetes</taxon>
        <taxon>Peronosporales</taxon>
        <taxon>Peronosporaceae</taxon>
        <taxon>Hyaloperonospora</taxon>
    </lineage>
</organism>
<reference evidence="1" key="2">
    <citation type="submission" date="2015-06" db="UniProtKB">
        <authorList>
            <consortium name="EnsemblProtists"/>
        </authorList>
    </citation>
    <scope>IDENTIFICATION</scope>
    <source>
        <strain evidence="1">Emoy2</strain>
    </source>
</reference>
<accession>M4BBA3</accession>
<evidence type="ECO:0000313" key="1">
    <source>
        <dbReference type="EnsemblProtists" id="HpaP803565"/>
    </source>
</evidence>
<dbReference type="VEuPathDB" id="FungiDB:HpaG803565"/>
<name>M4BBA3_HYAAE</name>
<dbReference type="PANTHER" id="PTHR22796">
    <property type="entry name" value="URG4-RELATED"/>
    <property type="match status" value="1"/>
</dbReference>
<dbReference type="HOGENOM" id="CLU_814961_0_0_1"/>
<dbReference type="PANTHER" id="PTHR22796:SF1">
    <property type="entry name" value="VWFA DOMAIN-CONTAINING PROTEIN"/>
    <property type="match status" value="1"/>
</dbReference>
<sequence length="341" mass="37751">MEQQYLGQFQLLYRRCDDCRLGCMKAAAHTENASHDCKGSHICTGRCEYCESSEHFKTPPCSKEAGHEGKCECTDGDHTCGRDCALAHPPNCGKKCSLKRGHSLQQHKCDVLIHMCGEECSAVSCSGQCVLNVEDLHTAHKCIETRCMQKCIIDGCNELCATVDHFHGQVDVAMVYSVENGDEKGIDTFDAASEVSVVHMCGNGHECQAVCEEKGICRVDVFLKQSAKTFTGARSKFQFTYQEMNGSRKECTKLLAPDQKMHLGAHTCLCGPSEEDDKVVVIEQFITATSAVRAAVTSATKSMGTLMRIRRRTRTCAIPTSSRMRRRLTLRSVNTKLVSWE</sequence>
<evidence type="ECO:0000313" key="2">
    <source>
        <dbReference type="Proteomes" id="UP000011713"/>
    </source>
</evidence>
<dbReference type="EMBL" id="JH598095">
    <property type="status" value="NOT_ANNOTATED_CDS"/>
    <property type="molecule type" value="Genomic_DNA"/>
</dbReference>
<dbReference type="EnsemblProtists" id="HpaT803565">
    <property type="protein sequence ID" value="HpaP803565"/>
    <property type="gene ID" value="HpaG803565"/>
</dbReference>
<proteinExistence type="predicted"/>
<dbReference type="OMA" id="HTENASH"/>